<proteinExistence type="predicted"/>
<gene>
    <name evidence="1" type="ORF">ESU54_07350</name>
</gene>
<dbReference type="AlphaFoldDB" id="A0A5C6Z2F9"/>
<comment type="caution">
    <text evidence="1">The sequence shown here is derived from an EMBL/GenBank/DDBJ whole genome shotgun (WGS) entry which is preliminary data.</text>
</comment>
<dbReference type="Proteomes" id="UP000321497">
    <property type="component" value="Unassembled WGS sequence"/>
</dbReference>
<evidence type="ECO:0000313" key="1">
    <source>
        <dbReference type="EMBL" id="TXD73571.1"/>
    </source>
</evidence>
<keyword evidence="2" id="KW-1185">Reference proteome</keyword>
<dbReference type="OrthoDB" id="1442339at2"/>
<evidence type="ECO:0000313" key="2">
    <source>
        <dbReference type="Proteomes" id="UP000321497"/>
    </source>
</evidence>
<dbReference type="EMBL" id="VORT01000004">
    <property type="protein sequence ID" value="TXD73571.1"/>
    <property type="molecule type" value="Genomic_DNA"/>
</dbReference>
<protein>
    <submittedName>
        <fullName evidence="1">Uncharacterized protein</fullName>
    </submittedName>
</protein>
<dbReference type="RefSeq" id="WP_111844620.1">
    <property type="nucleotide sequence ID" value="NZ_UEGI01000008.1"/>
</dbReference>
<sequence length="204" mass="24107">MKTNLEIVFFHEVGHLVAQQLNSKLFGTGEVEEILLIEYNISGVQNFLGKTISKVPQGKSQNTPLINLPEKIAELIYGCYFQSLYLNQELNKCFDCYNQFVKGKQDCDDLVAALTMFKVPIETRKRLYPYLLVEYFEFLQSHKNDFKEVLQENPKNFLFFTTDGYRVDIGELQIKLQKFFIDHEKTYKNFVQEIKRILDWKNIY</sequence>
<reference evidence="1 2" key="1">
    <citation type="submission" date="2019-08" db="EMBL/GenBank/DDBJ databases">
        <title>Genome of Aequorivita antarctica SW49 (type strain).</title>
        <authorList>
            <person name="Bowman J.P."/>
        </authorList>
    </citation>
    <scope>NUCLEOTIDE SEQUENCE [LARGE SCALE GENOMIC DNA]</scope>
    <source>
        <strain evidence="1 2">SW49</strain>
    </source>
</reference>
<name>A0A5C6Z2F9_9FLAO</name>
<accession>A0A5C6Z2F9</accession>
<organism evidence="1 2">
    <name type="scientific">Aequorivita antarctica</name>
    <dbReference type="NCBI Taxonomy" id="153266"/>
    <lineage>
        <taxon>Bacteria</taxon>
        <taxon>Pseudomonadati</taxon>
        <taxon>Bacteroidota</taxon>
        <taxon>Flavobacteriia</taxon>
        <taxon>Flavobacteriales</taxon>
        <taxon>Flavobacteriaceae</taxon>
        <taxon>Aequorivita</taxon>
    </lineage>
</organism>